<evidence type="ECO:0000313" key="3">
    <source>
        <dbReference type="Proteomes" id="UP001301769"/>
    </source>
</evidence>
<organism evidence="2 3">
    <name type="scientific">Rhypophila decipiens</name>
    <dbReference type="NCBI Taxonomy" id="261697"/>
    <lineage>
        <taxon>Eukaryota</taxon>
        <taxon>Fungi</taxon>
        <taxon>Dikarya</taxon>
        <taxon>Ascomycota</taxon>
        <taxon>Pezizomycotina</taxon>
        <taxon>Sordariomycetes</taxon>
        <taxon>Sordariomycetidae</taxon>
        <taxon>Sordariales</taxon>
        <taxon>Naviculisporaceae</taxon>
        <taxon>Rhypophila</taxon>
    </lineage>
</organism>
<accession>A0AAN6XU71</accession>
<dbReference type="Proteomes" id="UP001301769">
    <property type="component" value="Unassembled WGS sequence"/>
</dbReference>
<dbReference type="EMBL" id="MU858332">
    <property type="protein sequence ID" value="KAK4206974.1"/>
    <property type="molecule type" value="Genomic_DNA"/>
</dbReference>
<feature type="signal peptide" evidence="1">
    <location>
        <begin position="1"/>
        <end position="20"/>
    </location>
</feature>
<name>A0AAN6XU71_9PEZI</name>
<gene>
    <name evidence="2" type="ORF">QBC37DRAFT_406643</name>
</gene>
<sequence>MKFTTVFSTILAAASSLVNADGAAGEEFPFFLANAVGGPGPAGLLVVNLTAVTGTASAMSAQNISRDDVSNQYSHALTDMFSQIPAYVEAIHASEGCDEQCCEDACMILIWIPGASMLCIECCKIAWGYA</sequence>
<evidence type="ECO:0000313" key="2">
    <source>
        <dbReference type="EMBL" id="KAK4206974.1"/>
    </source>
</evidence>
<dbReference type="AlphaFoldDB" id="A0AAN6XU71"/>
<keyword evidence="3" id="KW-1185">Reference proteome</keyword>
<reference evidence="2" key="2">
    <citation type="submission" date="2023-05" db="EMBL/GenBank/DDBJ databases">
        <authorList>
            <consortium name="Lawrence Berkeley National Laboratory"/>
            <person name="Steindorff A."/>
            <person name="Hensen N."/>
            <person name="Bonometti L."/>
            <person name="Westerberg I."/>
            <person name="Brannstrom I.O."/>
            <person name="Guillou S."/>
            <person name="Cros-Aarteil S."/>
            <person name="Calhoun S."/>
            <person name="Haridas S."/>
            <person name="Kuo A."/>
            <person name="Mondo S."/>
            <person name="Pangilinan J."/>
            <person name="Riley R."/>
            <person name="Labutti K."/>
            <person name="Andreopoulos B."/>
            <person name="Lipzen A."/>
            <person name="Chen C."/>
            <person name="Yanf M."/>
            <person name="Daum C."/>
            <person name="Ng V."/>
            <person name="Clum A."/>
            <person name="Ohm R."/>
            <person name="Martin F."/>
            <person name="Silar P."/>
            <person name="Natvig D."/>
            <person name="Lalanne C."/>
            <person name="Gautier V."/>
            <person name="Ament-Velasquez S.L."/>
            <person name="Kruys A."/>
            <person name="Hutchinson M.I."/>
            <person name="Powell A.J."/>
            <person name="Barry K."/>
            <person name="Miller A.N."/>
            <person name="Grigoriev I.V."/>
            <person name="Debuchy R."/>
            <person name="Gladieux P."/>
            <person name="Thoren M.H."/>
            <person name="Johannesson H."/>
        </authorList>
    </citation>
    <scope>NUCLEOTIDE SEQUENCE</scope>
    <source>
        <strain evidence="2">PSN293</strain>
    </source>
</reference>
<protein>
    <submittedName>
        <fullName evidence="2">Uncharacterized protein</fullName>
    </submittedName>
</protein>
<reference evidence="2" key="1">
    <citation type="journal article" date="2023" name="Mol. Phylogenet. Evol.">
        <title>Genome-scale phylogeny and comparative genomics of the fungal order Sordariales.</title>
        <authorList>
            <person name="Hensen N."/>
            <person name="Bonometti L."/>
            <person name="Westerberg I."/>
            <person name="Brannstrom I.O."/>
            <person name="Guillou S."/>
            <person name="Cros-Aarteil S."/>
            <person name="Calhoun S."/>
            <person name="Haridas S."/>
            <person name="Kuo A."/>
            <person name="Mondo S."/>
            <person name="Pangilinan J."/>
            <person name="Riley R."/>
            <person name="LaButti K."/>
            <person name="Andreopoulos B."/>
            <person name="Lipzen A."/>
            <person name="Chen C."/>
            <person name="Yan M."/>
            <person name="Daum C."/>
            <person name="Ng V."/>
            <person name="Clum A."/>
            <person name="Steindorff A."/>
            <person name="Ohm R.A."/>
            <person name="Martin F."/>
            <person name="Silar P."/>
            <person name="Natvig D.O."/>
            <person name="Lalanne C."/>
            <person name="Gautier V."/>
            <person name="Ament-Velasquez S.L."/>
            <person name="Kruys A."/>
            <person name="Hutchinson M.I."/>
            <person name="Powell A.J."/>
            <person name="Barry K."/>
            <person name="Miller A.N."/>
            <person name="Grigoriev I.V."/>
            <person name="Debuchy R."/>
            <person name="Gladieux P."/>
            <person name="Hiltunen Thoren M."/>
            <person name="Johannesson H."/>
        </authorList>
    </citation>
    <scope>NUCLEOTIDE SEQUENCE</scope>
    <source>
        <strain evidence="2">PSN293</strain>
    </source>
</reference>
<keyword evidence="1" id="KW-0732">Signal</keyword>
<comment type="caution">
    <text evidence="2">The sequence shown here is derived from an EMBL/GenBank/DDBJ whole genome shotgun (WGS) entry which is preliminary data.</text>
</comment>
<evidence type="ECO:0000256" key="1">
    <source>
        <dbReference type="SAM" id="SignalP"/>
    </source>
</evidence>
<proteinExistence type="predicted"/>
<feature type="chain" id="PRO_5042902531" evidence="1">
    <location>
        <begin position="21"/>
        <end position="130"/>
    </location>
</feature>